<evidence type="ECO:0000313" key="6">
    <source>
        <dbReference type="Proteomes" id="UP000298781"/>
    </source>
</evidence>
<feature type="domain" description="Carboxyltransferase" evidence="4">
    <location>
        <begin position="25"/>
        <end position="301"/>
    </location>
</feature>
<dbReference type="KEGG" id="pstg:E8M01_05070"/>
<dbReference type="OrthoDB" id="9768696at2"/>
<dbReference type="InterPro" id="IPR003778">
    <property type="entry name" value="CT_A_B"/>
</dbReference>
<evidence type="ECO:0000259" key="4">
    <source>
        <dbReference type="SMART" id="SM00797"/>
    </source>
</evidence>
<dbReference type="NCBIfam" id="TIGR00724">
    <property type="entry name" value="urea_amlyse_rel"/>
    <property type="match status" value="1"/>
</dbReference>
<reference evidence="5 6" key="1">
    <citation type="submission" date="2019-04" db="EMBL/GenBank/DDBJ databases">
        <title>Phreatobacter aquaticus sp. nov.</title>
        <authorList>
            <person name="Choi A."/>
        </authorList>
    </citation>
    <scope>NUCLEOTIDE SEQUENCE [LARGE SCALE GENOMIC DNA]</scope>
    <source>
        <strain evidence="5 6">KCTC 52518</strain>
    </source>
</reference>
<dbReference type="SUPFAM" id="SSF50891">
    <property type="entry name" value="Cyclophilin-like"/>
    <property type="match status" value="1"/>
</dbReference>
<dbReference type="Proteomes" id="UP000298781">
    <property type="component" value="Chromosome"/>
</dbReference>
<name>A0A4D7AXM3_9HYPH</name>
<accession>A0A4D7AXM3</accession>
<evidence type="ECO:0000256" key="3">
    <source>
        <dbReference type="ARBA" id="ARBA00022840"/>
    </source>
</evidence>
<keyword evidence="6" id="KW-1185">Reference proteome</keyword>
<dbReference type="GO" id="GO:0016740">
    <property type="term" value="F:transferase activity"/>
    <property type="evidence" value="ECO:0007669"/>
    <property type="project" value="UniProtKB-KW"/>
</dbReference>
<evidence type="ECO:0000313" key="5">
    <source>
        <dbReference type="EMBL" id="QCI63663.1"/>
    </source>
</evidence>
<organism evidence="5 6">
    <name type="scientific">Phreatobacter stygius</name>
    <dbReference type="NCBI Taxonomy" id="1940610"/>
    <lineage>
        <taxon>Bacteria</taxon>
        <taxon>Pseudomonadati</taxon>
        <taxon>Pseudomonadota</taxon>
        <taxon>Alphaproteobacteria</taxon>
        <taxon>Hyphomicrobiales</taxon>
        <taxon>Phreatobacteraceae</taxon>
        <taxon>Phreatobacter</taxon>
    </lineage>
</organism>
<dbReference type="AlphaFoldDB" id="A0A4D7AXM3"/>
<evidence type="ECO:0000256" key="2">
    <source>
        <dbReference type="ARBA" id="ARBA00022801"/>
    </source>
</evidence>
<sequence length="345" mass="35399">MTRLLVRDCGAGTSIQDAGRFGYQRYGVGPAGAMDRVALAVANRLVGNEPGTGAIEFTLFGGSFEVEGGEVRVALAGAMADLKLDGEPVPALSSVTARAGQVISVGPARLGVFMMLAVSGGFDLQPDLGSQSFHLRAGLGGVGREPVKPGQRLPVAGAPGGPELTVTVPPRVNAGAYRVVLGPQDDYFSAAGLRALTSEAYVISAQADRMGYRLSGPKIEHSKGFNIVSDGIATGSIQVPGSGEPIVLLADGGTTGGYPKIATIISADLPRFVQQRPGSEVRFTAISRDQAIAAARDQAAMLAAVAAGLQPVGGGLDAERLLSLNLVDGWVDAHETASMQHDIQT</sequence>
<evidence type="ECO:0000256" key="1">
    <source>
        <dbReference type="ARBA" id="ARBA00022741"/>
    </source>
</evidence>
<keyword evidence="3" id="KW-0067">ATP-binding</keyword>
<dbReference type="InterPro" id="IPR029000">
    <property type="entry name" value="Cyclophilin-like_dom_sf"/>
</dbReference>
<keyword evidence="1" id="KW-0547">Nucleotide-binding</keyword>
<dbReference type="PANTHER" id="PTHR43309">
    <property type="entry name" value="5-OXOPROLINASE SUBUNIT C"/>
    <property type="match status" value="1"/>
</dbReference>
<keyword evidence="2" id="KW-0378">Hydrolase</keyword>
<dbReference type="RefSeq" id="WP_136959120.1">
    <property type="nucleotide sequence ID" value="NZ_CP039690.1"/>
</dbReference>
<dbReference type="Gene3D" id="2.40.100.10">
    <property type="entry name" value="Cyclophilin-like"/>
    <property type="match status" value="1"/>
</dbReference>
<dbReference type="SMART" id="SM00797">
    <property type="entry name" value="AHS2"/>
    <property type="match status" value="1"/>
</dbReference>
<dbReference type="Pfam" id="PF02626">
    <property type="entry name" value="CT_A_B"/>
    <property type="match status" value="1"/>
</dbReference>
<dbReference type="GO" id="GO:0005524">
    <property type="term" value="F:ATP binding"/>
    <property type="evidence" value="ECO:0007669"/>
    <property type="project" value="UniProtKB-KW"/>
</dbReference>
<gene>
    <name evidence="5" type="ORF">E8M01_05070</name>
</gene>
<dbReference type="InterPro" id="IPR052708">
    <property type="entry name" value="PxpC"/>
</dbReference>
<protein>
    <submittedName>
        <fullName evidence="5">Biotin-dependent carboxyltransferase family protein</fullName>
    </submittedName>
</protein>
<dbReference type="EMBL" id="CP039690">
    <property type="protein sequence ID" value="QCI63663.1"/>
    <property type="molecule type" value="Genomic_DNA"/>
</dbReference>
<proteinExistence type="predicted"/>
<keyword evidence="5" id="KW-0808">Transferase</keyword>
<dbReference type="PANTHER" id="PTHR43309:SF5">
    <property type="entry name" value="5-OXOPROLINASE SUBUNIT C"/>
    <property type="match status" value="1"/>
</dbReference>
<dbReference type="GO" id="GO:0016787">
    <property type="term" value="F:hydrolase activity"/>
    <property type="evidence" value="ECO:0007669"/>
    <property type="project" value="UniProtKB-KW"/>
</dbReference>